<dbReference type="AlphaFoldDB" id="A0A8J9U6X9"/>
<dbReference type="Gene3D" id="3.20.20.370">
    <property type="entry name" value="Glycoside hydrolase/deacetylase"/>
    <property type="match status" value="1"/>
</dbReference>
<dbReference type="PANTHER" id="PTHR45985">
    <property type="match status" value="1"/>
</dbReference>
<feature type="signal peptide" evidence="1">
    <location>
        <begin position="1"/>
        <end position="18"/>
    </location>
</feature>
<feature type="non-terminal residue" evidence="2">
    <location>
        <position position="380"/>
    </location>
</feature>
<organism evidence="2 3">
    <name type="scientific">Brenthis ino</name>
    <name type="common">lesser marbled fritillary</name>
    <dbReference type="NCBI Taxonomy" id="405034"/>
    <lineage>
        <taxon>Eukaryota</taxon>
        <taxon>Metazoa</taxon>
        <taxon>Ecdysozoa</taxon>
        <taxon>Arthropoda</taxon>
        <taxon>Hexapoda</taxon>
        <taxon>Insecta</taxon>
        <taxon>Pterygota</taxon>
        <taxon>Neoptera</taxon>
        <taxon>Endopterygota</taxon>
        <taxon>Lepidoptera</taxon>
        <taxon>Glossata</taxon>
        <taxon>Ditrysia</taxon>
        <taxon>Papilionoidea</taxon>
        <taxon>Nymphalidae</taxon>
        <taxon>Heliconiinae</taxon>
        <taxon>Argynnini</taxon>
        <taxon>Brenthis</taxon>
    </lineage>
</organism>
<protein>
    <submittedName>
        <fullName evidence="2">Uncharacterized protein</fullName>
    </submittedName>
</protein>
<dbReference type="InterPro" id="IPR052740">
    <property type="entry name" value="CE4"/>
</dbReference>
<dbReference type="Proteomes" id="UP000838878">
    <property type="component" value="Chromosome 10"/>
</dbReference>
<dbReference type="GO" id="GO:0005975">
    <property type="term" value="P:carbohydrate metabolic process"/>
    <property type="evidence" value="ECO:0007669"/>
    <property type="project" value="InterPro"/>
</dbReference>
<dbReference type="PANTHER" id="PTHR45985:SF8">
    <property type="entry name" value="CHITIN DEACETYLASE-LIKE 9, ISOFORM A"/>
    <property type="match status" value="1"/>
</dbReference>
<keyword evidence="1" id="KW-0732">Signal</keyword>
<dbReference type="InterPro" id="IPR011330">
    <property type="entry name" value="Glyco_hydro/deAcase_b/a-brl"/>
</dbReference>
<accession>A0A8J9U6X9</accession>
<evidence type="ECO:0000313" key="2">
    <source>
        <dbReference type="EMBL" id="CAH0714966.1"/>
    </source>
</evidence>
<dbReference type="GO" id="GO:0016787">
    <property type="term" value="F:hydrolase activity"/>
    <property type="evidence" value="ECO:0007669"/>
    <property type="project" value="UniProtKB-ARBA"/>
</dbReference>
<name>A0A8J9U6X9_9NEOP</name>
<feature type="chain" id="PRO_5035444789" evidence="1">
    <location>
        <begin position="19"/>
        <end position="380"/>
    </location>
</feature>
<gene>
    <name evidence="2" type="ORF">BINO364_LOCUS1960</name>
</gene>
<dbReference type="OrthoDB" id="504708at2759"/>
<reference evidence="2" key="1">
    <citation type="submission" date="2021-12" db="EMBL/GenBank/DDBJ databases">
        <authorList>
            <person name="Martin H S."/>
        </authorList>
    </citation>
    <scope>NUCLEOTIDE SEQUENCE</scope>
</reference>
<sequence>MKLITILCALALFAIANAEDDTLAKPCDESACQLPTCRCSSTSIPGGLEPRDTPQFVLFTFHNAINVNNILTYRHTLFGRTNRNGCPIGATFFIPHEYTDYSLVNEIYNQGFEIGLNSISRTGTQYFWKHASEETLLKEFGEQRDQIAYFANITADSIQGIRSPFLQLSGNATYKMMNKANLKFDMSWASVLYTNPGLWPYTLDYKSVQDCITPYCPTEAIPGPWVMPLLAWSDLQGVPCVTVDSCFFNPESDEQGWFNFFVKNFERHYLSNRAPFGFHINEGYISSNPSFLNAMIRFLDMLNNLPDVFMVNANEVVEWVRQPVPLSEYASRPCKQWTRTICRPEACNALLAEHTEKIYYMRICNTCPRVYPWVDNPLGQ</sequence>
<keyword evidence="3" id="KW-1185">Reference proteome</keyword>
<evidence type="ECO:0000256" key="1">
    <source>
        <dbReference type="SAM" id="SignalP"/>
    </source>
</evidence>
<evidence type="ECO:0000313" key="3">
    <source>
        <dbReference type="Proteomes" id="UP000838878"/>
    </source>
</evidence>
<dbReference type="EMBL" id="OV170230">
    <property type="protein sequence ID" value="CAH0714966.1"/>
    <property type="molecule type" value="Genomic_DNA"/>
</dbReference>
<proteinExistence type="predicted"/>
<dbReference type="SUPFAM" id="SSF88713">
    <property type="entry name" value="Glycoside hydrolase/deacetylase"/>
    <property type="match status" value="1"/>
</dbReference>